<sequence>MHSLNDFLTMAPVNDKSSSFLNLMGRLLLPLRHTSSNS</sequence>
<accession>A0A0K2UET0</accession>
<protein>
    <submittedName>
        <fullName evidence="1">Uncharacterized protein</fullName>
    </submittedName>
</protein>
<name>A0A0K2UET0_LEPSM</name>
<reference evidence="1" key="1">
    <citation type="submission" date="2014-05" db="EMBL/GenBank/DDBJ databases">
        <authorList>
            <person name="Chronopoulou M."/>
        </authorList>
    </citation>
    <scope>NUCLEOTIDE SEQUENCE</scope>
    <source>
        <tissue evidence="1">Whole organism</tissue>
    </source>
</reference>
<dbReference type="AlphaFoldDB" id="A0A0K2UET0"/>
<organism evidence="1">
    <name type="scientific">Lepeophtheirus salmonis</name>
    <name type="common">Salmon louse</name>
    <name type="synonym">Caligus salmonis</name>
    <dbReference type="NCBI Taxonomy" id="72036"/>
    <lineage>
        <taxon>Eukaryota</taxon>
        <taxon>Metazoa</taxon>
        <taxon>Ecdysozoa</taxon>
        <taxon>Arthropoda</taxon>
        <taxon>Crustacea</taxon>
        <taxon>Multicrustacea</taxon>
        <taxon>Hexanauplia</taxon>
        <taxon>Copepoda</taxon>
        <taxon>Siphonostomatoida</taxon>
        <taxon>Caligidae</taxon>
        <taxon>Lepeophtheirus</taxon>
    </lineage>
</organism>
<proteinExistence type="predicted"/>
<dbReference type="EMBL" id="HACA01019403">
    <property type="protein sequence ID" value="CDW36764.1"/>
    <property type="molecule type" value="Transcribed_RNA"/>
</dbReference>
<evidence type="ECO:0000313" key="1">
    <source>
        <dbReference type="EMBL" id="CDW36764.1"/>
    </source>
</evidence>